<dbReference type="RefSeq" id="WP_211633123.1">
    <property type="nucleotide sequence ID" value="NZ_CP073100.1"/>
</dbReference>
<sequence length="107" mass="12039">MLRSRVRMKEYSHPPLEEVTLPAVMQALSDPCRIAIVRTLLEGGELACNGVPLDISKATRSHHFAILRDAGLVATRVEGTRCMSSVRKEEFEERFPGLLELVLQHEK</sequence>
<keyword evidence="6" id="KW-1185">Reference proteome</keyword>
<dbReference type="SMART" id="SM00418">
    <property type="entry name" value="HTH_ARSR"/>
    <property type="match status" value="1"/>
</dbReference>
<dbReference type="SUPFAM" id="SSF46785">
    <property type="entry name" value="Winged helix' DNA-binding domain"/>
    <property type="match status" value="1"/>
</dbReference>
<dbReference type="AlphaFoldDB" id="A0A975J1H5"/>
<dbReference type="InterPro" id="IPR011991">
    <property type="entry name" value="ArsR-like_HTH"/>
</dbReference>
<evidence type="ECO:0000313" key="5">
    <source>
        <dbReference type="EMBL" id="QUE52295.1"/>
    </source>
</evidence>
<dbReference type="PROSITE" id="PS50987">
    <property type="entry name" value="HTH_ARSR_2"/>
    <property type="match status" value="1"/>
</dbReference>
<protein>
    <submittedName>
        <fullName evidence="5">Helix-turn-helix transcriptional regulator</fullName>
    </submittedName>
</protein>
<dbReference type="Proteomes" id="UP000676169">
    <property type="component" value="Chromosome"/>
</dbReference>
<dbReference type="InterPro" id="IPR036390">
    <property type="entry name" value="WH_DNA-bd_sf"/>
</dbReference>
<evidence type="ECO:0000256" key="1">
    <source>
        <dbReference type="ARBA" id="ARBA00023015"/>
    </source>
</evidence>
<dbReference type="EMBL" id="CP073100">
    <property type="protein sequence ID" value="QUE52295.1"/>
    <property type="molecule type" value="Genomic_DNA"/>
</dbReference>
<dbReference type="GO" id="GO:0003677">
    <property type="term" value="F:DNA binding"/>
    <property type="evidence" value="ECO:0007669"/>
    <property type="project" value="UniProtKB-KW"/>
</dbReference>
<evidence type="ECO:0000313" key="6">
    <source>
        <dbReference type="Proteomes" id="UP000676169"/>
    </source>
</evidence>
<keyword evidence="1" id="KW-0805">Transcription regulation</keyword>
<dbReference type="PANTHER" id="PTHR33154:SF12">
    <property type="entry name" value="TRANSCRIPTIONAL REGULATORY PROTEIN"/>
    <property type="match status" value="1"/>
</dbReference>
<feature type="domain" description="HTH arsR-type" evidence="4">
    <location>
        <begin position="13"/>
        <end position="107"/>
    </location>
</feature>
<dbReference type="Pfam" id="PF01022">
    <property type="entry name" value="HTH_5"/>
    <property type="match status" value="1"/>
</dbReference>
<dbReference type="PRINTS" id="PR00778">
    <property type="entry name" value="HTHARSR"/>
</dbReference>
<evidence type="ECO:0000259" key="4">
    <source>
        <dbReference type="PROSITE" id="PS50987"/>
    </source>
</evidence>
<organism evidence="5 6">
    <name type="scientific">Luteolibacter ambystomatis</name>
    <dbReference type="NCBI Taxonomy" id="2824561"/>
    <lineage>
        <taxon>Bacteria</taxon>
        <taxon>Pseudomonadati</taxon>
        <taxon>Verrucomicrobiota</taxon>
        <taxon>Verrucomicrobiia</taxon>
        <taxon>Verrucomicrobiales</taxon>
        <taxon>Verrucomicrobiaceae</taxon>
        <taxon>Luteolibacter</taxon>
    </lineage>
</organism>
<dbReference type="InterPro" id="IPR036388">
    <property type="entry name" value="WH-like_DNA-bd_sf"/>
</dbReference>
<reference evidence="5" key="1">
    <citation type="submission" date="2021-04" db="EMBL/GenBank/DDBJ databases">
        <title>Luteolibacter sp. 32A isolated from the skin of an Anderson's salamander (Ambystoma andersonii).</title>
        <authorList>
            <person name="Spergser J."/>
            <person name="Busse H.-J."/>
        </authorList>
    </citation>
    <scope>NUCLEOTIDE SEQUENCE</scope>
    <source>
        <strain evidence="5">32A</strain>
    </source>
</reference>
<dbReference type="PANTHER" id="PTHR33154">
    <property type="entry name" value="TRANSCRIPTIONAL REGULATOR, ARSR FAMILY"/>
    <property type="match status" value="1"/>
</dbReference>
<name>A0A975J1H5_9BACT</name>
<evidence type="ECO:0000256" key="3">
    <source>
        <dbReference type="ARBA" id="ARBA00023163"/>
    </source>
</evidence>
<accession>A0A975J1H5</accession>
<proteinExistence type="predicted"/>
<evidence type="ECO:0000256" key="2">
    <source>
        <dbReference type="ARBA" id="ARBA00023125"/>
    </source>
</evidence>
<dbReference type="KEGG" id="lamb:KBB96_05230"/>
<gene>
    <name evidence="5" type="ORF">KBB96_05230</name>
</gene>
<dbReference type="CDD" id="cd00090">
    <property type="entry name" value="HTH_ARSR"/>
    <property type="match status" value="1"/>
</dbReference>
<dbReference type="GO" id="GO:0003700">
    <property type="term" value="F:DNA-binding transcription factor activity"/>
    <property type="evidence" value="ECO:0007669"/>
    <property type="project" value="InterPro"/>
</dbReference>
<dbReference type="Gene3D" id="1.10.10.10">
    <property type="entry name" value="Winged helix-like DNA-binding domain superfamily/Winged helix DNA-binding domain"/>
    <property type="match status" value="1"/>
</dbReference>
<keyword evidence="3" id="KW-0804">Transcription</keyword>
<dbReference type="InterPro" id="IPR001845">
    <property type="entry name" value="HTH_ArsR_DNA-bd_dom"/>
</dbReference>
<dbReference type="InterPro" id="IPR051081">
    <property type="entry name" value="HTH_MetalResp_TranReg"/>
</dbReference>
<keyword evidence="2" id="KW-0238">DNA-binding</keyword>